<evidence type="ECO:0000256" key="7">
    <source>
        <dbReference type="RuleBase" id="RU000416"/>
    </source>
</evidence>
<dbReference type="GO" id="GO:0003886">
    <property type="term" value="F:DNA (cytosine-5-)-methyltransferase activity"/>
    <property type="evidence" value="ECO:0007669"/>
    <property type="project" value="UniProtKB-EC"/>
</dbReference>
<comment type="similarity">
    <text evidence="6 7">Belongs to the class I-like SAM-binding methyltransferase superfamily. C5-methyltransferase family.</text>
</comment>
<dbReference type="SUPFAM" id="SSF53335">
    <property type="entry name" value="S-adenosyl-L-methionine-dependent methyltransferases"/>
    <property type="match status" value="1"/>
</dbReference>
<dbReference type="PROSITE" id="PS51679">
    <property type="entry name" value="SAM_MT_C5"/>
    <property type="match status" value="1"/>
</dbReference>
<organism evidence="8 9">
    <name type="scientific">Tessaracoccus flavescens</name>
    <dbReference type="NCBI Taxonomy" id="399497"/>
    <lineage>
        <taxon>Bacteria</taxon>
        <taxon>Bacillati</taxon>
        <taxon>Actinomycetota</taxon>
        <taxon>Actinomycetes</taxon>
        <taxon>Propionibacteriales</taxon>
        <taxon>Propionibacteriaceae</taxon>
        <taxon>Tessaracoccus</taxon>
    </lineage>
</organism>
<evidence type="ECO:0000313" key="8">
    <source>
        <dbReference type="EMBL" id="AQP52591.1"/>
    </source>
</evidence>
<evidence type="ECO:0000256" key="3">
    <source>
        <dbReference type="ARBA" id="ARBA00022679"/>
    </source>
</evidence>
<dbReference type="GO" id="GO:0032259">
    <property type="term" value="P:methylation"/>
    <property type="evidence" value="ECO:0007669"/>
    <property type="project" value="UniProtKB-KW"/>
</dbReference>
<dbReference type="InterPro" id="IPR031303">
    <property type="entry name" value="C5_meth_CS"/>
</dbReference>
<dbReference type="InterPro" id="IPR029063">
    <property type="entry name" value="SAM-dependent_MTases_sf"/>
</dbReference>
<dbReference type="PANTHER" id="PTHR10629">
    <property type="entry name" value="CYTOSINE-SPECIFIC METHYLTRANSFERASE"/>
    <property type="match status" value="1"/>
</dbReference>
<sequence>MDGASGGSRPTAVDLFAGAGGATQGLIDAGFDVIGAVEFDTTAAQSYRLNHERTRLWERDIRQVSAAEVKRELELKTGELTLLKACPPCQGFSSLAEGRIQGDDPRNDLVNHTVRFVRALRPRAVLVENVPGLGRDRRSTELLTALSRMGYNARAYHVNAVEFGVPQRRKRLIILALRGTRTPLPQSLTTTDPETPVTVRDAFRQLEAEVPADDPLGVHRTLPDNVLRRVQAIPVGGNRRDLPEHLQLECHKKLAKEKKSGASGSYGRLHWDQPAPTMTTRCTTPACGPFLHPEEHRPITLREAAAIQTFPPDYKFAGTRGAVERQIGNAVPVRMAARIAGALLNSLEGRAA</sequence>
<dbReference type="GO" id="GO:0044027">
    <property type="term" value="P:negative regulation of gene expression via chromosomal CpG island methylation"/>
    <property type="evidence" value="ECO:0007669"/>
    <property type="project" value="TreeGrafter"/>
</dbReference>
<dbReference type="Proteomes" id="UP000188235">
    <property type="component" value="Chromosome"/>
</dbReference>
<dbReference type="GO" id="GO:0009307">
    <property type="term" value="P:DNA restriction-modification system"/>
    <property type="evidence" value="ECO:0007669"/>
    <property type="project" value="UniProtKB-KW"/>
</dbReference>
<evidence type="ECO:0000256" key="5">
    <source>
        <dbReference type="ARBA" id="ARBA00022747"/>
    </source>
</evidence>
<evidence type="ECO:0000313" key="9">
    <source>
        <dbReference type="Proteomes" id="UP000188235"/>
    </source>
</evidence>
<name>A0A1Q2D2W7_9ACTN</name>
<protein>
    <recommendedName>
        <fullName evidence="1">DNA (cytosine-5-)-methyltransferase</fullName>
        <ecNumber evidence="1">2.1.1.37</ecNumber>
    </recommendedName>
</protein>
<dbReference type="PRINTS" id="PR00105">
    <property type="entry name" value="C5METTRFRASE"/>
</dbReference>
<evidence type="ECO:0000256" key="4">
    <source>
        <dbReference type="ARBA" id="ARBA00022691"/>
    </source>
</evidence>
<dbReference type="EC" id="2.1.1.37" evidence="1"/>
<dbReference type="GO" id="GO:0003677">
    <property type="term" value="F:DNA binding"/>
    <property type="evidence" value="ECO:0007669"/>
    <property type="project" value="TreeGrafter"/>
</dbReference>
<keyword evidence="5" id="KW-0680">Restriction system</keyword>
<evidence type="ECO:0000256" key="6">
    <source>
        <dbReference type="PROSITE-ProRule" id="PRU01016"/>
    </source>
</evidence>
<proteinExistence type="inferred from homology"/>
<dbReference type="EMBL" id="CP019607">
    <property type="protein sequence ID" value="AQP52591.1"/>
    <property type="molecule type" value="Genomic_DNA"/>
</dbReference>
<dbReference type="PANTHER" id="PTHR10629:SF52">
    <property type="entry name" value="DNA (CYTOSINE-5)-METHYLTRANSFERASE 1"/>
    <property type="match status" value="1"/>
</dbReference>
<gene>
    <name evidence="8" type="ORF">BW733_11585</name>
</gene>
<dbReference type="AlphaFoldDB" id="A0A1Q2D2W7"/>
<evidence type="ECO:0000256" key="2">
    <source>
        <dbReference type="ARBA" id="ARBA00022603"/>
    </source>
</evidence>
<dbReference type="PROSITE" id="PS00095">
    <property type="entry name" value="C5_MTASE_2"/>
    <property type="match status" value="1"/>
</dbReference>
<keyword evidence="4 6" id="KW-0949">S-adenosyl-L-methionine</keyword>
<dbReference type="KEGG" id="tfa:BW733_11585"/>
<evidence type="ECO:0000256" key="1">
    <source>
        <dbReference type="ARBA" id="ARBA00011975"/>
    </source>
</evidence>
<keyword evidence="2 6" id="KW-0489">Methyltransferase</keyword>
<keyword evidence="3 6" id="KW-0808">Transferase</keyword>
<dbReference type="Gene3D" id="3.40.50.150">
    <property type="entry name" value="Vaccinia Virus protein VP39"/>
    <property type="match status" value="1"/>
</dbReference>
<dbReference type="InterPro" id="IPR050390">
    <property type="entry name" value="C5-Methyltransferase"/>
</dbReference>
<feature type="active site" evidence="6">
    <location>
        <position position="89"/>
    </location>
</feature>
<accession>A0A1Q2D2W7</accession>
<dbReference type="STRING" id="399497.BW733_11585"/>
<reference evidence="8 9" key="1">
    <citation type="journal article" date="2008" name="Int. J. Syst. Evol. Microbiol.">
        <title>Tessaracoccus flavescens sp. nov., isolated from marine sediment.</title>
        <authorList>
            <person name="Lee D.W."/>
            <person name="Lee S.D."/>
        </authorList>
    </citation>
    <scope>NUCLEOTIDE SEQUENCE [LARGE SCALE GENOMIC DNA]</scope>
    <source>
        <strain evidence="8 9">SST-39T</strain>
    </source>
</reference>
<dbReference type="Gene3D" id="3.90.120.10">
    <property type="entry name" value="DNA Methylase, subunit A, domain 2"/>
    <property type="match status" value="1"/>
</dbReference>
<dbReference type="Pfam" id="PF00145">
    <property type="entry name" value="DNA_methylase"/>
    <property type="match status" value="1"/>
</dbReference>
<keyword evidence="9" id="KW-1185">Reference proteome</keyword>
<dbReference type="InterPro" id="IPR001525">
    <property type="entry name" value="C5_MeTfrase"/>
</dbReference>
<dbReference type="NCBIfam" id="TIGR00675">
    <property type="entry name" value="dcm"/>
    <property type="match status" value="1"/>
</dbReference>